<dbReference type="GO" id="GO:0043024">
    <property type="term" value="F:ribosomal small subunit binding"/>
    <property type="evidence" value="ECO:0007669"/>
    <property type="project" value="TreeGrafter"/>
</dbReference>
<dbReference type="RefSeq" id="WP_350331472.1">
    <property type="nucleotide sequence ID" value="NZ_CP054719.1"/>
</dbReference>
<dbReference type="PANTHER" id="PTHR33515">
    <property type="entry name" value="RIBOSOME-BINDING FACTOR A, CHLOROPLASTIC-RELATED"/>
    <property type="match status" value="1"/>
</dbReference>
<dbReference type="NCBIfam" id="TIGR00082">
    <property type="entry name" value="rbfA"/>
    <property type="match status" value="1"/>
</dbReference>
<dbReference type="InterPro" id="IPR023799">
    <property type="entry name" value="RbfA_dom_sf"/>
</dbReference>
<keyword evidence="1 2" id="KW-0690">Ribosome biogenesis</keyword>
<dbReference type="HAMAP" id="MF_00003">
    <property type="entry name" value="RbfA"/>
    <property type="match status" value="1"/>
</dbReference>
<name>A0A7L9RU19_9PROT</name>
<evidence type="ECO:0000256" key="1">
    <source>
        <dbReference type="ARBA" id="ARBA00022517"/>
    </source>
</evidence>
<comment type="subunit">
    <text evidence="2">Monomer. Binds 30S ribosomal subunits, but not 50S ribosomal subunits or 70S ribosomes.</text>
</comment>
<dbReference type="Gene3D" id="3.30.300.20">
    <property type="match status" value="1"/>
</dbReference>
<evidence type="ECO:0000256" key="2">
    <source>
        <dbReference type="HAMAP-Rule" id="MF_00003"/>
    </source>
</evidence>
<evidence type="ECO:0000313" key="4">
    <source>
        <dbReference type="Proteomes" id="UP000594001"/>
    </source>
</evidence>
<reference evidence="3 4" key="1">
    <citation type="submission" date="2020-06" db="EMBL/GenBank/DDBJ databases">
        <title>The endosymbiont of the kinetoplastid Bodo saltans is a Paracaedibacter-like alpha-proteobacterium possessing a putative toxin-antitoxin system.</title>
        <authorList>
            <person name="Midha S."/>
            <person name="Rigden D.J."/>
            <person name="Siozios S."/>
            <person name="Hurst G.D.D."/>
            <person name="Jackson A.P."/>
        </authorList>
    </citation>
    <scope>NUCLEOTIDE SEQUENCE [LARGE SCALE GENOMIC DNA]</scope>
    <source>
        <strain evidence="3">Lake Konstanz</strain>
    </source>
</reference>
<sequence>MSFLKKGIAKKTAPNMPTQRQLRVGEDLRHLIADVFTQGDFYHPQLEGISITVTCVTVGPDLRNAMVFVLPLGVHEADKVKDIIASLNELGSHIRHAIAPKITFKYVPQFKFQEDTSFSYGSKIEALLNKNSSEN</sequence>
<dbReference type="InterPro" id="IPR000238">
    <property type="entry name" value="RbfA"/>
</dbReference>
<protein>
    <recommendedName>
        <fullName evidence="2">Ribosome-binding factor A</fullName>
    </recommendedName>
</protein>
<dbReference type="InterPro" id="IPR015946">
    <property type="entry name" value="KH_dom-like_a/b"/>
</dbReference>
<dbReference type="GO" id="GO:0005829">
    <property type="term" value="C:cytosol"/>
    <property type="evidence" value="ECO:0007669"/>
    <property type="project" value="TreeGrafter"/>
</dbReference>
<comment type="subcellular location">
    <subcellularLocation>
        <location evidence="2">Cytoplasm</location>
    </subcellularLocation>
</comment>
<evidence type="ECO:0000313" key="3">
    <source>
        <dbReference type="EMBL" id="QOL19915.1"/>
    </source>
</evidence>
<organism evidence="3 4">
    <name type="scientific">Candidatus Bodocaedibacter vickermanii</name>
    <dbReference type="NCBI Taxonomy" id="2741701"/>
    <lineage>
        <taxon>Bacteria</taxon>
        <taxon>Pseudomonadati</taxon>
        <taxon>Pseudomonadota</taxon>
        <taxon>Alphaproteobacteria</taxon>
        <taxon>Holosporales</taxon>
        <taxon>Candidatus Paracaedibacteraceae</taxon>
        <taxon>Candidatus Bodocaedibacter</taxon>
    </lineage>
</organism>
<comment type="similarity">
    <text evidence="2">Belongs to the RbfA family.</text>
</comment>
<dbReference type="SUPFAM" id="SSF89919">
    <property type="entry name" value="Ribosome-binding factor A, RbfA"/>
    <property type="match status" value="1"/>
</dbReference>
<dbReference type="Pfam" id="PF02033">
    <property type="entry name" value="RBFA"/>
    <property type="match status" value="1"/>
</dbReference>
<dbReference type="AlphaFoldDB" id="A0A7L9RU19"/>
<keyword evidence="4" id="KW-1185">Reference proteome</keyword>
<accession>A0A7L9RU19</accession>
<dbReference type="GO" id="GO:0030490">
    <property type="term" value="P:maturation of SSU-rRNA"/>
    <property type="evidence" value="ECO:0007669"/>
    <property type="project" value="UniProtKB-UniRule"/>
</dbReference>
<proteinExistence type="inferred from homology"/>
<dbReference type="KEGG" id="pbal:CPBP_00686"/>
<comment type="function">
    <text evidence="2">One of several proteins that assist in the late maturation steps of the functional core of the 30S ribosomal subunit. Associates with free 30S ribosomal subunits (but not with 30S subunits that are part of 70S ribosomes or polysomes). Required for efficient processing of 16S rRNA. May interact with the 5'-terminal helix region of 16S rRNA.</text>
</comment>
<dbReference type="EMBL" id="CP054719">
    <property type="protein sequence ID" value="QOL19915.1"/>
    <property type="molecule type" value="Genomic_DNA"/>
</dbReference>
<dbReference type="PANTHER" id="PTHR33515:SF1">
    <property type="entry name" value="RIBOSOME-BINDING FACTOR A, CHLOROPLASTIC-RELATED"/>
    <property type="match status" value="1"/>
</dbReference>
<dbReference type="Proteomes" id="UP000594001">
    <property type="component" value="Chromosome"/>
</dbReference>
<keyword evidence="2" id="KW-0963">Cytoplasm</keyword>
<gene>
    <name evidence="2 3" type="primary">rbfA</name>
    <name evidence="3" type="ORF">CPBP_00686</name>
</gene>